<keyword evidence="3" id="KW-1185">Reference proteome</keyword>
<organism evidence="2 3">
    <name type="scientific">Desulfonispora thiosulfatigenes DSM 11270</name>
    <dbReference type="NCBI Taxonomy" id="656914"/>
    <lineage>
        <taxon>Bacteria</taxon>
        <taxon>Bacillati</taxon>
        <taxon>Bacillota</taxon>
        <taxon>Clostridia</taxon>
        <taxon>Eubacteriales</taxon>
        <taxon>Peptococcaceae</taxon>
        <taxon>Desulfonispora</taxon>
    </lineage>
</organism>
<dbReference type="AlphaFoldDB" id="A0A1W1VCC7"/>
<dbReference type="Proteomes" id="UP000192731">
    <property type="component" value="Unassembled WGS sequence"/>
</dbReference>
<feature type="transmembrane region" description="Helical" evidence="1">
    <location>
        <begin position="89"/>
        <end position="110"/>
    </location>
</feature>
<name>A0A1W1VCC7_DESTI</name>
<protein>
    <submittedName>
        <fullName evidence="2">Similar to stage IV sporulation protein</fullName>
    </submittedName>
</protein>
<dbReference type="InterPro" id="IPR010690">
    <property type="entry name" value="YqfD"/>
</dbReference>
<dbReference type="NCBIfam" id="TIGR02876">
    <property type="entry name" value="spore_yqfD"/>
    <property type="match status" value="1"/>
</dbReference>
<proteinExistence type="predicted"/>
<dbReference type="Pfam" id="PF06898">
    <property type="entry name" value="YqfD"/>
    <property type="match status" value="1"/>
</dbReference>
<keyword evidence="1" id="KW-0812">Transmembrane</keyword>
<reference evidence="2 3" key="1">
    <citation type="submission" date="2017-04" db="EMBL/GenBank/DDBJ databases">
        <authorList>
            <person name="Afonso C.L."/>
            <person name="Miller P.J."/>
            <person name="Scott M.A."/>
            <person name="Spackman E."/>
            <person name="Goraichik I."/>
            <person name="Dimitrov K.M."/>
            <person name="Suarez D.L."/>
            <person name="Swayne D.E."/>
        </authorList>
    </citation>
    <scope>NUCLEOTIDE SEQUENCE [LARGE SCALE GENOMIC DNA]</scope>
    <source>
        <strain evidence="2 3">DSM 11270</strain>
    </source>
</reference>
<dbReference type="PIRSF" id="PIRSF029895">
    <property type="entry name" value="SpoIV"/>
    <property type="match status" value="1"/>
</dbReference>
<keyword evidence="1" id="KW-0472">Membrane</keyword>
<evidence type="ECO:0000256" key="1">
    <source>
        <dbReference type="SAM" id="Phobius"/>
    </source>
</evidence>
<dbReference type="STRING" id="656914.SAMN00017405_1394"/>
<evidence type="ECO:0000313" key="2">
    <source>
        <dbReference type="EMBL" id="SMB90975.1"/>
    </source>
</evidence>
<accession>A0A1W1VCC7</accession>
<sequence length="412" mass="47236">MGWYSYFMGYLIIIIEGDFPEKVINMALTRGILLWDIKAIENNKIMLKVKIPGFRALRHIVKHNGCRMKIHKKVGMPFKLSWIKRRKGLIYGSVIFFISLYILSSFVWFIEITGMEKIKESEINDLALQYGIRRGANINSLDLDKLEIEMAENHPGIAWVGLDREGTKISIKIAEKSLIPKTEDHKKGHLIALEDGIIEEMLILQGTPLVQEGDTVKKGQMLVSGYIYPEIIVNDDGTQSFDGDPELVKAKGVVRAVVDYKQIGSCPLEKDTYIKTGETIEQIIVKFKNKNIVIKGPKEVNYKYYIQTTKSKNIMPWRNKDNSVEFISQVYYEQNKKKIQYGHEEAFKEAIKKAEKELGSKFKKDIEVVEKEVNLLPGDSNIVKVEVTWKCVHNIAKNLVAEEKPQNKTEQP</sequence>
<gene>
    <name evidence="2" type="ORF">SAMN00017405_1394</name>
</gene>
<evidence type="ECO:0000313" key="3">
    <source>
        <dbReference type="Proteomes" id="UP000192731"/>
    </source>
</evidence>
<keyword evidence="1" id="KW-1133">Transmembrane helix</keyword>
<dbReference type="EMBL" id="FWWT01000017">
    <property type="protein sequence ID" value="SMB90975.1"/>
    <property type="molecule type" value="Genomic_DNA"/>
</dbReference>
<dbReference type="RefSeq" id="WP_084053187.1">
    <property type="nucleotide sequence ID" value="NZ_FWWT01000017.1"/>
</dbReference>